<evidence type="ECO:0000313" key="1">
    <source>
        <dbReference type="EMBL" id="KAH7854227.1"/>
    </source>
</evidence>
<accession>A0ACB7YKQ2</accession>
<reference evidence="1 2" key="1">
    <citation type="journal article" date="2021" name="Hortic Res">
        <title>High-quality reference genome and annotation aids understanding of berry development for evergreen blueberry (Vaccinium darrowii).</title>
        <authorList>
            <person name="Yu J."/>
            <person name="Hulse-Kemp A.M."/>
            <person name="Babiker E."/>
            <person name="Staton M."/>
        </authorList>
    </citation>
    <scope>NUCLEOTIDE SEQUENCE [LARGE SCALE GENOMIC DNA]</scope>
    <source>
        <strain evidence="2">cv. NJ 8807/NJ 8810</strain>
        <tissue evidence="1">Young leaf</tissue>
    </source>
</reference>
<organism evidence="1 2">
    <name type="scientific">Vaccinium darrowii</name>
    <dbReference type="NCBI Taxonomy" id="229202"/>
    <lineage>
        <taxon>Eukaryota</taxon>
        <taxon>Viridiplantae</taxon>
        <taxon>Streptophyta</taxon>
        <taxon>Embryophyta</taxon>
        <taxon>Tracheophyta</taxon>
        <taxon>Spermatophyta</taxon>
        <taxon>Magnoliopsida</taxon>
        <taxon>eudicotyledons</taxon>
        <taxon>Gunneridae</taxon>
        <taxon>Pentapetalae</taxon>
        <taxon>asterids</taxon>
        <taxon>Ericales</taxon>
        <taxon>Ericaceae</taxon>
        <taxon>Vaccinioideae</taxon>
        <taxon>Vaccinieae</taxon>
        <taxon>Vaccinium</taxon>
    </lineage>
</organism>
<gene>
    <name evidence="1" type="ORF">Vadar_011510</name>
</gene>
<evidence type="ECO:0000313" key="2">
    <source>
        <dbReference type="Proteomes" id="UP000828048"/>
    </source>
</evidence>
<sequence>MLRLISLTLFVSPIAIENDLDTPVKNVPGMEGFLRCRDLPSFCRAKDLNDPGLQSILNEIPLFPRSQGLILNTFEELDGSTISRLRSFCPNLYPIGPIHAHLKNKLASQVPPSLTASSSLWKEDRNCMAWLDVQLPKSVIYVSLGSHVMMTKDQLLEFWHGLINSGHKFLWVVRSNSIAGENSWEARIPEELLEATKMRGCLVTWAPQEEVLAHSSIGGFLTHCGWNSTLESMVEGVPMLCWPYFLDQQVTSRFVSKAWKLGIDMKDTCDRVIIEIMIRDLMVVRRAEFVDSAEQMAKLARESVREGDKGDNGFLQLDAEDNSAFMAELVFKGDNISPDNVIQPKDLEAPLANLKDLTEDVQDPLEEDCFA</sequence>
<comment type="caution">
    <text evidence="1">The sequence shown here is derived from an EMBL/GenBank/DDBJ whole genome shotgun (WGS) entry which is preliminary data.</text>
</comment>
<name>A0ACB7YKQ2_9ERIC</name>
<dbReference type="Proteomes" id="UP000828048">
    <property type="component" value="Chromosome 11"/>
</dbReference>
<protein>
    <submittedName>
        <fullName evidence="1">Uncharacterized protein</fullName>
    </submittedName>
</protein>
<keyword evidence="2" id="KW-1185">Reference proteome</keyword>
<proteinExistence type="predicted"/>
<dbReference type="EMBL" id="CM037161">
    <property type="protein sequence ID" value="KAH7854227.1"/>
    <property type="molecule type" value="Genomic_DNA"/>
</dbReference>